<evidence type="ECO:0000313" key="1">
    <source>
        <dbReference type="EMBL" id="WBO62047.1"/>
    </source>
</evidence>
<dbReference type="Proteomes" id="UP001212326">
    <property type="component" value="Chromosome"/>
</dbReference>
<name>A0ABY7NV42_9ACTN</name>
<dbReference type="RefSeq" id="WP_270079996.1">
    <property type="nucleotide sequence ID" value="NZ_CP115300.1"/>
</dbReference>
<reference evidence="1 2" key="1">
    <citation type="submission" date="2022-12" db="EMBL/GenBank/DDBJ databases">
        <authorList>
            <person name="Mo P."/>
        </authorList>
    </citation>
    <scope>NUCLEOTIDE SEQUENCE [LARGE SCALE GENOMIC DNA]</scope>
    <source>
        <strain evidence="1 2">HUAS 2-6</strain>
    </source>
</reference>
<protein>
    <submittedName>
        <fullName evidence="1">Uncharacterized protein</fullName>
    </submittedName>
</protein>
<proteinExistence type="predicted"/>
<keyword evidence="2" id="KW-1185">Reference proteome</keyword>
<organism evidence="1 2">
    <name type="scientific">Streptomyces camelliae</name>
    <dbReference type="NCBI Taxonomy" id="3004093"/>
    <lineage>
        <taxon>Bacteria</taxon>
        <taxon>Bacillati</taxon>
        <taxon>Actinomycetota</taxon>
        <taxon>Actinomycetes</taxon>
        <taxon>Kitasatosporales</taxon>
        <taxon>Streptomycetaceae</taxon>
        <taxon>Streptomyces</taxon>
    </lineage>
</organism>
<sequence length="85" mass="8878">MAADRTVATALRAVLCIAPRRFGLPGIAAGDAALARPDALGEPPRAVLGQAGARTLVALPVDQFGTPGVHIVRHRRGTPVRRPLR</sequence>
<gene>
    <name evidence="1" type="ORF">O1G22_03955</name>
</gene>
<evidence type="ECO:0000313" key="2">
    <source>
        <dbReference type="Proteomes" id="UP001212326"/>
    </source>
</evidence>
<dbReference type="EMBL" id="CP115300">
    <property type="protein sequence ID" value="WBO62047.1"/>
    <property type="molecule type" value="Genomic_DNA"/>
</dbReference>
<accession>A0ABY7NV42</accession>